<name>A0A913XLV6_EXADI</name>
<evidence type="ECO:0000256" key="1">
    <source>
        <dbReference type="SAM" id="MobiDB-lite"/>
    </source>
</evidence>
<protein>
    <submittedName>
        <fullName evidence="2">Uncharacterized protein</fullName>
    </submittedName>
</protein>
<evidence type="ECO:0000313" key="3">
    <source>
        <dbReference type="Proteomes" id="UP000887567"/>
    </source>
</evidence>
<feature type="compositionally biased region" description="Basic and acidic residues" evidence="1">
    <location>
        <begin position="63"/>
        <end position="72"/>
    </location>
</feature>
<feature type="compositionally biased region" description="Polar residues" evidence="1">
    <location>
        <begin position="127"/>
        <end position="142"/>
    </location>
</feature>
<dbReference type="EnsemblMetazoa" id="XM_021050740.1">
    <property type="protein sequence ID" value="XP_020906399.1"/>
    <property type="gene ID" value="LOC110244532"/>
</dbReference>
<accession>A0A913XLV6</accession>
<proteinExistence type="predicted"/>
<feature type="compositionally biased region" description="Acidic residues" evidence="1">
    <location>
        <begin position="157"/>
        <end position="220"/>
    </location>
</feature>
<dbReference type="GeneID" id="110244532"/>
<dbReference type="Proteomes" id="UP000887567">
    <property type="component" value="Unplaced"/>
</dbReference>
<reference evidence="2" key="1">
    <citation type="submission" date="2022-11" db="UniProtKB">
        <authorList>
            <consortium name="EnsemblMetazoa"/>
        </authorList>
    </citation>
    <scope>IDENTIFICATION</scope>
</reference>
<organism evidence="2 3">
    <name type="scientific">Exaiptasia diaphana</name>
    <name type="common">Tropical sea anemone</name>
    <name type="synonym">Aiptasia pulchella</name>
    <dbReference type="NCBI Taxonomy" id="2652724"/>
    <lineage>
        <taxon>Eukaryota</taxon>
        <taxon>Metazoa</taxon>
        <taxon>Cnidaria</taxon>
        <taxon>Anthozoa</taxon>
        <taxon>Hexacorallia</taxon>
        <taxon>Actiniaria</taxon>
        <taxon>Aiptasiidae</taxon>
        <taxon>Exaiptasia</taxon>
    </lineage>
</organism>
<dbReference type="RefSeq" id="XP_020906399.1">
    <property type="nucleotide sequence ID" value="XM_021050740.1"/>
</dbReference>
<dbReference type="OrthoDB" id="5986766at2759"/>
<dbReference type="KEGG" id="epa:110244532"/>
<keyword evidence="3" id="KW-1185">Reference proteome</keyword>
<feature type="region of interest" description="Disordered" evidence="1">
    <location>
        <begin position="45"/>
        <end position="72"/>
    </location>
</feature>
<feature type="compositionally biased region" description="Basic and acidic residues" evidence="1">
    <location>
        <begin position="45"/>
        <end position="54"/>
    </location>
</feature>
<sequence>MTWCSEKRGDDFHWVTELYRRLRLPITTAVLTALRKASTERIKALRRKQSEEGKKKRISQKVARREDQEERRRWTKRLALTHTYGSDDDDNDDSQTGEVESEVLLAAERVVSGNGSSIVSGRRCRCGSQSHQRTSHHSCPQNKRNKAGKVVSNRDDGSDDGDDGDNDSVDDGENDSVDSDDIEEVSVDSDDSEEVSVDSDDSEKDYDGGDNSEDVFSDDD</sequence>
<evidence type="ECO:0000313" key="2">
    <source>
        <dbReference type="EnsemblMetazoa" id="XP_020906399.1"/>
    </source>
</evidence>
<feature type="region of interest" description="Disordered" evidence="1">
    <location>
        <begin position="116"/>
        <end position="220"/>
    </location>
</feature>
<dbReference type="AlphaFoldDB" id="A0A913XLV6"/>